<dbReference type="Proteomes" id="UP000075321">
    <property type="component" value="Unassembled WGS sequence"/>
</dbReference>
<evidence type="ECO:0000313" key="2">
    <source>
        <dbReference type="EMBL" id="KYH25172.1"/>
    </source>
</evidence>
<keyword evidence="1" id="KW-0472">Membrane</keyword>
<organism evidence="2 3">
    <name type="scientific">Halalkalicoccus paucihalophilus</name>
    <dbReference type="NCBI Taxonomy" id="1008153"/>
    <lineage>
        <taxon>Archaea</taxon>
        <taxon>Methanobacteriati</taxon>
        <taxon>Methanobacteriota</taxon>
        <taxon>Stenosarchaea group</taxon>
        <taxon>Halobacteria</taxon>
        <taxon>Halobacteriales</taxon>
        <taxon>Halococcaceae</taxon>
        <taxon>Halalkalicoccus</taxon>
    </lineage>
</organism>
<feature type="transmembrane region" description="Helical" evidence="1">
    <location>
        <begin position="44"/>
        <end position="66"/>
    </location>
</feature>
<feature type="transmembrane region" description="Helical" evidence="1">
    <location>
        <begin position="12"/>
        <end position="32"/>
    </location>
</feature>
<name>A0A151ACE2_9EURY</name>
<feature type="transmembrane region" description="Helical" evidence="1">
    <location>
        <begin position="190"/>
        <end position="215"/>
    </location>
</feature>
<comment type="caution">
    <text evidence="2">The sequence shown here is derived from an EMBL/GenBank/DDBJ whole genome shotgun (WGS) entry which is preliminary data.</text>
</comment>
<accession>A0A151ACE2</accession>
<feature type="transmembrane region" description="Helical" evidence="1">
    <location>
        <begin position="160"/>
        <end position="183"/>
    </location>
</feature>
<keyword evidence="1" id="KW-1133">Transmembrane helix</keyword>
<dbReference type="RefSeq" id="WP_245634108.1">
    <property type="nucleotide sequence ID" value="NZ_LTAZ01000007.1"/>
</dbReference>
<dbReference type="AlphaFoldDB" id="A0A151ACE2"/>
<proteinExistence type="predicted"/>
<gene>
    <name evidence="2" type="ORF">HAPAU_27560</name>
</gene>
<evidence type="ECO:0000256" key="1">
    <source>
        <dbReference type="SAM" id="Phobius"/>
    </source>
</evidence>
<sequence length="258" mass="25606">MSERTRRTAGSVALLRITALVSIGVLWTPALVRAHGDVDHGVGVSFGIVVAAALGVGIAAGVVVLLTGISLRTRMLAVFDRGIGIVLVVLGVTLAVSAVGEYPLLAAAGIGGGGLVAWSVAARTDAHHADVTFVALATHRVIEGGALAAVYLAGSAVGTVGALLIAGHVALETAAVAGLYVATGRGPMRALVAIGLLQVGFGVGIAGGTLLSIAVPTGLQVTVMAAGAGALLVVGNAEIAGHHGRESAPLRERWRVKR</sequence>
<dbReference type="PATRIC" id="fig|1008153.3.peg.2816"/>
<protein>
    <submittedName>
        <fullName evidence="2">Uncharacterized protein</fullName>
    </submittedName>
</protein>
<feature type="transmembrane region" description="Helical" evidence="1">
    <location>
        <begin position="78"/>
        <end position="96"/>
    </location>
</feature>
<keyword evidence="1" id="KW-0812">Transmembrane</keyword>
<evidence type="ECO:0000313" key="3">
    <source>
        <dbReference type="Proteomes" id="UP000075321"/>
    </source>
</evidence>
<reference evidence="2 3" key="1">
    <citation type="submission" date="2016-02" db="EMBL/GenBank/DDBJ databases">
        <title>Genome sequence of Halalkalicoccus paucihalophilus DSM 24557.</title>
        <authorList>
            <person name="Poehlein A."/>
            <person name="Daniel R."/>
        </authorList>
    </citation>
    <scope>NUCLEOTIDE SEQUENCE [LARGE SCALE GENOMIC DNA]</scope>
    <source>
        <strain evidence="2 3">DSM 24557</strain>
    </source>
</reference>
<dbReference type="EMBL" id="LTAZ01000007">
    <property type="protein sequence ID" value="KYH25172.1"/>
    <property type="molecule type" value="Genomic_DNA"/>
</dbReference>
<feature type="transmembrane region" description="Helical" evidence="1">
    <location>
        <begin position="221"/>
        <end position="241"/>
    </location>
</feature>
<keyword evidence="3" id="KW-1185">Reference proteome</keyword>